<reference evidence="1 2" key="1">
    <citation type="journal article" date="2015" name="Nature">
        <title>rRNA introns, odd ribosomes, and small enigmatic genomes across a large radiation of phyla.</title>
        <authorList>
            <person name="Brown C.T."/>
            <person name="Hug L.A."/>
            <person name="Thomas B.C."/>
            <person name="Sharon I."/>
            <person name="Castelle C.J."/>
            <person name="Singh A."/>
            <person name="Wilkins M.J."/>
            <person name="Williams K.H."/>
            <person name="Banfield J.F."/>
        </authorList>
    </citation>
    <scope>NUCLEOTIDE SEQUENCE [LARGE SCALE GENOMIC DNA]</scope>
</reference>
<protein>
    <submittedName>
        <fullName evidence="1">Uncharacterized protein</fullName>
    </submittedName>
</protein>
<name>A0A0G1VXX7_9BACT</name>
<organism evidence="1 2">
    <name type="scientific">Candidatus Gottesmanbacteria bacterium GW2011_GWB1_49_7</name>
    <dbReference type="NCBI Taxonomy" id="1618448"/>
    <lineage>
        <taxon>Bacteria</taxon>
        <taxon>Candidatus Gottesmaniibacteriota</taxon>
    </lineage>
</organism>
<accession>A0A0G1VXX7</accession>
<gene>
    <name evidence="1" type="ORF">UY48_C0024G0011</name>
</gene>
<sequence>MHGGFYLFAHYPRAKLYHLARPINSTEIHIVCQGLQPNEDKNIDVVSDRMRLPKGLSLCPRCHAKT</sequence>
<comment type="caution">
    <text evidence="1">The sequence shown here is derived from an EMBL/GenBank/DDBJ whole genome shotgun (WGS) entry which is preliminary data.</text>
</comment>
<evidence type="ECO:0000313" key="2">
    <source>
        <dbReference type="Proteomes" id="UP000034588"/>
    </source>
</evidence>
<dbReference type="AlphaFoldDB" id="A0A0G1VXX7"/>
<dbReference type="Proteomes" id="UP000034588">
    <property type="component" value="Unassembled WGS sequence"/>
</dbReference>
<dbReference type="EMBL" id="LCQD01000024">
    <property type="protein sequence ID" value="KKW11170.1"/>
    <property type="molecule type" value="Genomic_DNA"/>
</dbReference>
<evidence type="ECO:0000313" key="1">
    <source>
        <dbReference type="EMBL" id="KKW11170.1"/>
    </source>
</evidence>
<proteinExistence type="predicted"/>